<dbReference type="EMBL" id="PCRS01000023">
    <property type="protein sequence ID" value="PIP24944.1"/>
    <property type="molecule type" value="Genomic_DNA"/>
</dbReference>
<protein>
    <submittedName>
        <fullName evidence="1">Uncharacterized protein</fullName>
    </submittedName>
</protein>
<gene>
    <name evidence="1" type="ORF">COX34_01525</name>
</gene>
<dbReference type="Proteomes" id="UP000228681">
    <property type="component" value="Unassembled WGS sequence"/>
</dbReference>
<dbReference type="AlphaFoldDB" id="A0A2G9Z0D1"/>
<organism evidence="1 2">
    <name type="scientific">Candidatus Nealsonbacteria bacterium CG23_combo_of_CG06-09_8_20_14_all_36_12</name>
    <dbReference type="NCBI Taxonomy" id="1974718"/>
    <lineage>
        <taxon>Bacteria</taxon>
        <taxon>Candidatus Nealsoniibacteriota</taxon>
    </lineage>
</organism>
<comment type="caution">
    <text evidence="1">The sequence shown here is derived from an EMBL/GenBank/DDBJ whole genome shotgun (WGS) entry which is preliminary data.</text>
</comment>
<accession>A0A2G9Z0D1</accession>
<sequence>MAYKENAEWFYQHFPEIQTEYAGQIVVIHNQTIIFSYLDPQEGLPRLSAMIRGNPDSNQFFIHYVKRPNEIILGFVEGAVSRPSFYFSRHNVKILLY</sequence>
<name>A0A2G9Z0D1_9BACT</name>
<proteinExistence type="predicted"/>
<evidence type="ECO:0000313" key="1">
    <source>
        <dbReference type="EMBL" id="PIP24944.1"/>
    </source>
</evidence>
<evidence type="ECO:0000313" key="2">
    <source>
        <dbReference type="Proteomes" id="UP000228681"/>
    </source>
</evidence>
<reference evidence="1 2" key="1">
    <citation type="submission" date="2017-09" db="EMBL/GenBank/DDBJ databases">
        <title>Depth-based differentiation of microbial function through sediment-hosted aquifers and enrichment of novel symbionts in the deep terrestrial subsurface.</title>
        <authorList>
            <person name="Probst A.J."/>
            <person name="Ladd B."/>
            <person name="Jarett J.K."/>
            <person name="Geller-Mcgrath D.E."/>
            <person name="Sieber C.M."/>
            <person name="Emerson J.B."/>
            <person name="Anantharaman K."/>
            <person name="Thomas B.C."/>
            <person name="Malmstrom R."/>
            <person name="Stieglmeier M."/>
            <person name="Klingl A."/>
            <person name="Woyke T."/>
            <person name="Ryan C.M."/>
            <person name="Banfield J.F."/>
        </authorList>
    </citation>
    <scope>NUCLEOTIDE SEQUENCE [LARGE SCALE GENOMIC DNA]</scope>
    <source>
        <strain evidence="1">CG23_combo_of_CG06-09_8_20_14_all_36_12</strain>
    </source>
</reference>